<dbReference type="Proteomes" id="UP001500748">
    <property type="component" value="Unassembled WGS sequence"/>
</dbReference>
<accession>A0ABP7GSS1</accession>
<evidence type="ECO:0000313" key="2">
    <source>
        <dbReference type="EMBL" id="GAA3772507.1"/>
    </source>
</evidence>
<keyword evidence="3" id="KW-1185">Reference proteome</keyword>
<organism evidence="2 3">
    <name type="scientific">Flavobacterium ginsengiterrae</name>
    <dbReference type="NCBI Taxonomy" id="871695"/>
    <lineage>
        <taxon>Bacteria</taxon>
        <taxon>Pseudomonadati</taxon>
        <taxon>Bacteroidota</taxon>
        <taxon>Flavobacteriia</taxon>
        <taxon>Flavobacteriales</taxon>
        <taxon>Flavobacteriaceae</taxon>
        <taxon>Flavobacterium</taxon>
    </lineage>
</organism>
<protein>
    <submittedName>
        <fullName evidence="2">Uncharacterized protein</fullName>
    </submittedName>
</protein>
<evidence type="ECO:0000256" key="1">
    <source>
        <dbReference type="SAM" id="MobiDB-lite"/>
    </source>
</evidence>
<evidence type="ECO:0000313" key="3">
    <source>
        <dbReference type="Proteomes" id="UP001500748"/>
    </source>
</evidence>
<name>A0ABP7GSS1_9FLAO</name>
<proteinExistence type="predicted"/>
<sequence>MSSFHAKKKNQKDKNGSIEQNMERDELVDEITDMDDDEKMENLGKTIDYIKDGGEIFKIS</sequence>
<feature type="compositionally biased region" description="Acidic residues" evidence="1">
    <location>
        <begin position="26"/>
        <end position="36"/>
    </location>
</feature>
<dbReference type="EMBL" id="BAABDU010000004">
    <property type="protein sequence ID" value="GAA3772507.1"/>
    <property type="molecule type" value="Genomic_DNA"/>
</dbReference>
<feature type="compositionally biased region" description="Basic and acidic residues" evidence="1">
    <location>
        <begin position="12"/>
        <end position="25"/>
    </location>
</feature>
<comment type="caution">
    <text evidence="2">The sequence shown here is derived from an EMBL/GenBank/DDBJ whole genome shotgun (WGS) entry which is preliminary data.</text>
</comment>
<feature type="compositionally biased region" description="Basic residues" evidence="1">
    <location>
        <begin position="1"/>
        <end position="11"/>
    </location>
</feature>
<gene>
    <name evidence="2" type="ORF">GCM10022423_28550</name>
</gene>
<reference evidence="3" key="1">
    <citation type="journal article" date="2019" name="Int. J. Syst. Evol. Microbiol.">
        <title>The Global Catalogue of Microorganisms (GCM) 10K type strain sequencing project: providing services to taxonomists for standard genome sequencing and annotation.</title>
        <authorList>
            <consortium name="The Broad Institute Genomics Platform"/>
            <consortium name="The Broad Institute Genome Sequencing Center for Infectious Disease"/>
            <person name="Wu L."/>
            <person name="Ma J."/>
        </authorList>
    </citation>
    <scope>NUCLEOTIDE SEQUENCE [LARGE SCALE GENOMIC DNA]</scope>
    <source>
        <strain evidence="3">JCM 17337</strain>
    </source>
</reference>
<feature type="region of interest" description="Disordered" evidence="1">
    <location>
        <begin position="1"/>
        <end position="36"/>
    </location>
</feature>